<dbReference type="KEGG" id="iho:Igni_0526"/>
<name>A8A9V6_IGNH4</name>
<dbReference type="Pfam" id="PF09511">
    <property type="entry name" value="RNA_lig_T4_1"/>
    <property type="match status" value="1"/>
</dbReference>
<evidence type="ECO:0000259" key="1">
    <source>
        <dbReference type="Pfam" id="PF09511"/>
    </source>
</evidence>
<keyword evidence="3" id="KW-1185">Reference proteome</keyword>
<evidence type="ECO:0000313" key="2">
    <source>
        <dbReference type="EMBL" id="ABU81708.1"/>
    </source>
</evidence>
<accession>A8A9V6</accession>
<dbReference type="OrthoDB" id="378427at2157"/>
<gene>
    <name evidence="2" type="ordered locus">Igni_0526</name>
</gene>
<proteinExistence type="predicted"/>
<feature type="domain" description="T4 RNA ligase 1-like N-terminal" evidence="1">
    <location>
        <begin position="71"/>
        <end position="152"/>
    </location>
</feature>
<dbReference type="HOGENOM" id="CLU_833157_0_0_2"/>
<evidence type="ECO:0000313" key="3">
    <source>
        <dbReference type="Proteomes" id="UP000000262"/>
    </source>
</evidence>
<dbReference type="GeneID" id="5562326"/>
<dbReference type="InterPro" id="IPR019039">
    <property type="entry name" value="T4-Rnl1-like_N"/>
</dbReference>
<organism evidence="2 3">
    <name type="scientific">Ignicoccus hospitalis (strain KIN4/I / DSM 18386 / JCM 14125)</name>
    <dbReference type="NCBI Taxonomy" id="453591"/>
    <lineage>
        <taxon>Archaea</taxon>
        <taxon>Thermoproteota</taxon>
        <taxon>Thermoprotei</taxon>
        <taxon>Desulfurococcales</taxon>
        <taxon>Desulfurococcaceae</taxon>
        <taxon>Ignicoccus</taxon>
    </lineage>
</organism>
<dbReference type="STRING" id="453591.Igni_0526"/>
<protein>
    <recommendedName>
        <fullName evidence="1">T4 RNA ligase 1-like N-terminal domain-containing protein</fullName>
    </recommendedName>
</protein>
<reference evidence="2 3" key="1">
    <citation type="journal article" date="2008" name="Genome Biol.">
        <title>A genomic analysis of the archaeal system Ignicoccus hospitalis-Nanoarchaeum equitans.</title>
        <authorList>
            <person name="Podar M."/>
            <person name="Anderson I."/>
            <person name="Makarova K.S."/>
            <person name="Elkins J.G."/>
            <person name="Ivanova N."/>
            <person name="Wall M.A."/>
            <person name="Lykidis A."/>
            <person name="Mavromatis K."/>
            <person name="Sun H."/>
            <person name="Hudson M.E."/>
            <person name="Chen W."/>
            <person name="Deciu C."/>
            <person name="Hutchison D."/>
            <person name="Eads J.R."/>
            <person name="Anderson A."/>
            <person name="Fernandes F."/>
            <person name="Szeto E."/>
            <person name="Lapidus A."/>
            <person name="Kyrpides N.C."/>
            <person name="Saier M.H.Jr."/>
            <person name="Richardson P.M."/>
            <person name="Rachel R."/>
            <person name="Huber H."/>
            <person name="Eisen J.A."/>
            <person name="Koonin E.V."/>
            <person name="Keller M."/>
            <person name="Stetter K.O."/>
        </authorList>
    </citation>
    <scope>NUCLEOTIDE SEQUENCE [LARGE SCALE GENOMIC DNA]</scope>
    <source>
        <strain evidence="3">KIN4/I / DSM 18386 / JCM 14125</strain>
    </source>
</reference>
<dbReference type="RefSeq" id="WP_011998560.1">
    <property type="nucleotide sequence ID" value="NC_009776.1"/>
</dbReference>
<dbReference type="AlphaFoldDB" id="A8A9V6"/>
<dbReference type="SUPFAM" id="SSF56091">
    <property type="entry name" value="DNA ligase/mRNA capping enzyme, catalytic domain"/>
    <property type="match status" value="1"/>
</dbReference>
<sequence>MANALLLALRSLWLGEEPPYEEVLGREGDEREVRELLSGLWVKCYPQGDKRLCVYSYKRPPKDPVPLLLDARGTVIEWSKDGPELVAYPFHKFFNLGEAEFPERPLLAYEKLDGTMVSLFLYDGEVRAATRKKLDVDSPFAKKALELFEGELGDETRVFELLGPGSGSPWVGGTQELLRAGEWSLVPLAYRDMKTLKLYPLEGPTRVEVEDLEDAKRKAEGFGEGLVLWFEVGSQRPLMAKVKSVKYKRLVDLLKLGWEGLAKIILMNALDDAARMLDNEVYSKAKAVEGMLDEIERAVLRGEFPHERVREWLPIDPSRALEEAVRVCLEEGC</sequence>
<dbReference type="EMBL" id="CP000816">
    <property type="protein sequence ID" value="ABU81708.1"/>
    <property type="molecule type" value="Genomic_DNA"/>
</dbReference>
<dbReference type="Proteomes" id="UP000000262">
    <property type="component" value="Chromosome"/>
</dbReference>